<dbReference type="FunFam" id="3.40.50.720:FF:000085">
    <property type="entry name" value="Dihydroflavonol reductase"/>
    <property type="match status" value="1"/>
</dbReference>
<dbReference type="EMBL" id="LVLJ01000678">
    <property type="protein sequence ID" value="OAE33195.1"/>
    <property type="molecule type" value="Genomic_DNA"/>
</dbReference>
<dbReference type="CDD" id="cd08958">
    <property type="entry name" value="FR_SDR_e"/>
    <property type="match status" value="1"/>
</dbReference>
<comment type="caution">
    <text evidence="3">The sequence shown here is derived from an EMBL/GenBank/DDBJ whole genome shotgun (WGS) entry which is preliminary data.</text>
</comment>
<dbReference type="Pfam" id="PF01370">
    <property type="entry name" value="Epimerase"/>
    <property type="match status" value="1"/>
</dbReference>
<dbReference type="InterPro" id="IPR050425">
    <property type="entry name" value="NAD(P)_dehydrat-like"/>
</dbReference>
<dbReference type="Proteomes" id="UP000077202">
    <property type="component" value="Unassembled WGS sequence"/>
</dbReference>
<dbReference type="GO" id="GO:0016616">
    <property type="term" value="F:oxidoreductase activity, acting on the CH-OH group of donors, NAD or NADP as acceptor"/>
    <property type="evidence" value="ECO:0007669"/>
    <property type="project" value="TreeGrafter"/>
</dbReference>
<proteinExistence type="predicted"/>
<dbReference type="PANTHER" id="PTHR10366:SF852">
    <property type="entry name" value="CINNAMOYL-COA REDUCTASE CAD2"/>
    <property type="match status" value="1"/>
</dbReference>
<organism evidence="3 4">
    <name type="scientific">Marchantia polymorpha subsp. ruderalis</name>
    <dbReference type="NCBI Taxonomy" id="1480154"/>
    <lineage>
        <taxon>Eukaryota</taxon>
        <taxon>Viridiplantae</taxon>
        <taxon>Streptophyta</taxon>
        <taxon>Embryophyta</taxon>
        <taxon>Marchantiophyta</taxon>
        <taxon>Marchantiopsida</taxon>
        <taxon>Marchantiidae</taxon>
        <taxon>Marchantiales</taxon>
        <taxon>Marchantiaceae</taxon>
        <taxon>Marchantia</taxon>
    </lineage>
</organism>
<keyword evidence="4" id="KW-1185">Reference proteome</keyword>
<accession>A0A176WLD9</accession>
<dbReference type="InterPro" id="IPR036291">
    <property type="entry name" value="NAD(P)-bd_dom_sf"/>
</dbReference>
<dbReference type="InterPro" id="IPR001509">
    <property type="entry name" value="Epimerase_deHydtase"/>
</dbReference>
<evidence type="ECO:0000313" key="4">
    <source>
        <dbReference type="Proteomes" id="UP000077202"/>
    </source>
</evidence>
<sequence>MRVSQVKMNIAIGLMADKTVVVTGANGFIASWLVKLLLERGYNVRGTVRDPKDESKLRHLLELPGAQDRLVLYRAELMAEGDFDEVVDGADCVMHTASKVSADFVDDPYKEIVDPAVKGTLNVLKSAAKTKTVKRVVYTSSMSAVVCSDRFVNRSEDDVVDETWWTDPDFCQKLEMYYHLGKTLAERAAFEYAKDAPFDLVSIVPCTVLGGLMQETVNWSSSEVLRILQGIQKQEDDMIIPTNVAFVDVEDVATAHILAMENSNAEGRHLAVSESVTIDYIALLLAKLYPQYKNVLKPDMKGMDEATFSKPLFKFSNDKLKHLGLNFTPIAGIVKKTVQSLQQFNLV</sequence>
<name>A0A176WLD9_MARPO</name>
<gene>
    <name evidence="3" type="ORF">AXG93_3105s1010</name>
</gene>
<dbReference type="SUPFAM" id="SSF51735">
    <property type="entry name" value="NAD(P)-binding Rossmann-fold domains"/>
    <property type="match status" value="1"/>
</dbReference>
<dbReference type="AlphaFoldDB" id="A0A176WLD9"/>
<keyword evidence="1" id="KW-0560">Oxidoreductase</keyword>
<dbReference type="Gene3D" id="3.40.50.720">
    <property type="entry name" value="NAD(P)-binding Rossmann-like Domain"/>
    <property type="match status" value="1"/>
</dbReference>
<dbReference type="PANTHER" id="PTHR10366">
    <property type="entry name" value="NAD DEPENDENT EPIMERASE/DEHYDRATASE"/>
    <property type="match status" value="1"/>
</dbReference>
<evidence type="ECO:0000256" key="1">
    <source>
        <dbReference type="ARBA" id="ARBA00023002"/>
    </source>
</evidence>
<protein>
    <recommendedName>
        <fullName evidence="2">NAD-dependent epimerase/dehydratase domain-containing protein</fullName>
    </recommendedName>
</protein>
<evidence type="ECO:0000313" key="3">
    <source>
        <dbReference type="EMBL" id="OAE33195.1"/>
    </source>
</evidence>
<feature type="domain" description="NAD-dependent epimerase/dehydratase" evidence="2">
    <location>
        <begin position="20"/>
        <end position="269"/>
    </location>
</feature>
<evidence type="ECO:0000259" key="2">
    <source>
        <dbReference type="Pfam" id="PF01370"/>
    </source>
</evidence>
<reference evidence="3" key="1">
    <citation type="submission" date="2016-03" db="EMBL/GenBank/DDBJ databases">
        <title>Mechanisms controlling the formation of the plant cell surface in tip-growing cells are functionally conserved among land plants.</title>
        <authorList>
            <person name="Honkanen S."/>
            <person name="Jones V.A."/>
            <person name="Morieri G."/>
            <person name="Champion C."/>
            <person name="Hetherington A.J."/>
            <person name="Kelly S."/>
            <person name="Saint-Marcoux D."/>
            <person name="Proust H."/>
            <person name="Prescott H."/>
            <person name="Dolan L."/>
        </authorList>
    </citation>
    <scope>NUCLEOTIDE SEQUENCE [LARGE SCALE GENOMIC DNA]</scope>
    <source>
        <tissue evidence="3">Whole gametophyte</tissue>
    </source>
</reference>